<evidence type="ECO:0000313" key="3">
    <source>
        <dbReference type="Proteomes" id="UP000054270"/>
    </source>
</evidence>
<reference evidence="3" key="1">
    <citation type="submission" date="2014-04" db="EMBL/GenBank/DDBJ databases">
        <title>Evolutionary Origins and Diversification of the Mycorrhizal Mutualists.</title>
        <authorList>
            <consortium name="DOE Joint Genome Institute"/>
            <consortium name="Mycorrhizal Genomics Consortium"/>
            <person name="Kohler A."/>
            <person name="Kuo A."/>
            <person name="Nagy L.G."/>
            <person name="Floudas D."/>
            <person name="Copeland A."/>
            <person name="Barry K.W."/>
            <person name="Cichocki N."/>
            <person name="Veneault-Fourrey C."/>
            <person name="LaButti K."/>
            <person name="Lindquist E.A."/>
            <person name="Lipzen A."/>
            <person name="Lundell T."/>
            <person name="Morin E."/>
            <person name="Murat C."/>
            <person name="Riley R."/>
            <person name="Ohm R."/>
            <person name="Sun H."/>
            <person name="Tunlid A."/>
            <person name="Henrissat B."/>
            <person name="Grigoriev I.V."/>
            <person name="Hibbett D.S."/>
            <person name="Martin F."/>
        </authorList>
    </citation>
    <scope>NUCLEOTIDE SEQUENCE [LARGE SCALE GENOMIC DNA]</scope>
    <source>
        <strain evidence="3">FD-334 SS-4</strain>
    </source>
</reference>
<protein>
    <submittedName>
        <fullName evidence="2">Uncharacterized protein</fullName>
    </submittedName>
</protein>
<dbReference type="Proteomes" id="UP000054270">
    <property type="component" value="Unassembled WGS sequence"/>
</dbReference>
<dbReference type="EMBL" id="KN817534">
    <property type="protein sequence ID" value="KJA24994.1"/>
    <property type="molecule type" value="Genomic_DNA"/>
</dbReference>
<evidence type="ECO:0000313" key="2">
    <source>
        <dbReference type="EMBL" id="KJA24994.1"/>
    </source>
</evidence>
<evidence type="ECO:0000256" key="1">
    <source>
        <dbReference type="SAM" id="MobiDB-lite"/>
    </source>
</evidence>
<accession>A0A0D2P212</accession>
<gene>
    <name evidence="2" type="ORF">HYPSUDRAFT_200230</name>
</gene>
<sequence>MYQLAASEHAAGIAEYERLVTVANFIRDNFPPMHAEGPCFVNQAALDAFANVSIDDLRAARELLAPDFFALDPSPPTVTDEDIAMDPEVEATLQAYVDEANKVHETNGTSRPEFQEGSSRHPDV</sequence>
<keyword evidence="3" id="KW-1185">Reference proteome</keyword>
<organism evidence="2 3">
    <name type="scientific">Hypholoma sublateritium (strain FD-334 SS-4)</name>
    <dbReference type="NCBI Taxonomy" id="945553"/>
    <lineage>
        <taxon>Eukaryota</taxon>
        <taxon>Fungi</taxon>
        <taxon>Dikarya</taxon>
        <taxon>Basidiomycota</taxon>
        <taxon>Agaricomycotina</taxon>
        <taxon>Agaricomycetes</taxon>
        <taxon>Agaricomycetidae</taxon>
        <taxon>Agaricales</taxon>
        <taxon>Agaricineae</taxon>
        <taxon>Strophariaceae</taxon>
        <taxon>Hypholoma</taxon>
    </lineage>
</organism>
<dbReference type="AlphaFoldDB" id="A0A0D2P212"/>
<proteinExistence type="predicted"/>
<feature type="region of interest" description="Disordered" evidence="1">
    <location>
        <begin position="101"/>
        <end position="124"/>
    </location>
</feature>
<name>A0A0D2P212_HYPSF</name>